<accession>A0AA36JCS5</accession>
<evidence type="ECO:0000313" key="2">
    <source>
        <dbReference type="Proteomes" id="UP001178507"/>
    </source>
</evidence>
<keyword evidence="2" id="KW-1185">Reference proteome</keyword>
<dbReference type="AlphaFoldDB" id="A0AA36JCS5"/>
<organism evidence="1 2">
    <name type="scientific">Effrenium voratum</name>
    <dbReference type="NCBI Taxonomy" id="2562239"/>
    <lineage>
        <taxon>Eukaryota</taxon>
        <taxon>Sar</taxon>
        <taxon>Alveolata</taxon>
        <taxon>Dinophyceae</taxon>
        <taxon>Suessiales</taxon>
        <taxon>Symbiodiniaceae</taxon>
        <taxon>Effrenium</taxon>
    </lineage>
</organism>
<evidence type="ECO:0000313" key="1">
    <source>
        <dbReference type="EMBL" id="CAJ1403848.1"/>
    </source>
</evidence>
<feature type="non-terminal residue" evidence="1">
    <location>
        <position position="137"/>
    </location>
</feature>
<proteinExistence type="predicted"/>
<reference evidence="1" key="1">
    <citation type="submission" date="2023-08" db="EMBL/GenBank/DDBJ databases">
        <authorList>
            <person name="Chen Y."/>
            <person name="Shah S."/>
            <person name="Dougan E. K."/>
            <person name="Thang M."/>
            <person name="Chan C."/>
        </authorList>
    </citation>
    <scope>NUCLEOTIDE SEQUENCE</scope>
</reference>
<feature type="non-terminal residue" evidence="1">
    <location>
        <position position="1"/>
    </location>
</feature>
<name>A0AA36JCS5_9DINO</name>
<protein>
    <submittedName>
        <fullName evidence="1">Uncharacterized protein</fullName>
    </submittedName>
</protein>
<dbReference type="EMBL" id="CAUJNA010003511">
    <property type="protein sequence ID" value="CAJ1403848.1"/>
    <property type="molecule type" value="Genomic_DNA"/>
</dbReference>
<sequence length="137" mass="14798">RPSSPGTRSVSVLAAALLLPRKGRCPAKGRQATAVKREEPSTLDEVSLEREESTLLRFGVTDAFMLSWIRDKLGALLPEVDLSGVMLSREAGGCGPEQLQVFQRLLDDEEVDFIVVPAKDVALSLPEGLATAAILRE</sequence>
<gene>
    <name evidence="1" type="ORF">EVOR1521_LOCUS26421</name>
</gene>
<comment type="caution">
    <text evidence="1">The sequence shown here is derived from an EMBL/GenBank/DDBJ whole genome shotgun (WGS) entry which is preliminary data.</text>
</comment>
<dbReference type="Proteomes" id="UP001178507">
    <property type="component" value="Unassembled WGS sequence"/>
</dbReference>